<protein>
    <submittedName>
        <fullName evidence="2">Uncharacterized protein</fullName>
    </submittedName>
</protein>
<dbReference type="OrthoDB" id="9940275at2759"/>
<evidence type="ECO:0000313" key="3">
    <source>
        <dbReference type="Proteomes" id="UP001148018"/>
    </source>
</evidence>
<sequence length="71" mass="7628">MSPITAQLYGDPALWDNHNGPTEANGNETVLLLANEERGVAESESSGGKSHPQSDRSLPEEDEDPGPQQQQ</sequence>
<keyword evidence="3" id="KW-1185">Reference proteome</keyword>
<dbReference type="EMBL" id="JANIIK010000038">
    <property type="protein sequence ID" value="KAJ3610095.1"/>
    <property type="molecule type" value="Genomic_DNA"/>
</dbReference>
<gene>
    <name evidence="2" type="ORF">NHX12_022189</name>
</gene>
<dbReference type="Proteomes" id="UP001148018">
    <property type="component" value="Unassembled WGS sequence"/>
</dbReference>
<organism evidence="2 3">
    <name type="scientific">Muraenolepis orangiensis</name>
    <name type="common">Patagonian moray cod</name>
    <dbReference type="NCBI Taxonomy" id="630683"/>
    <lineage>
        <taxon>Eukaryota</taxon>
        <taxon>Metazoa</taxon>
        <taxon>Chordata</taxon>
        <taxon>Craniata</taxon>
        <taxon>Vertebrata</taxon>
        <taxon>Euteleostomi</taxon>
        <taxon>Actinopterygii</taxon>
        <taxon>Neopterygii</taxon>
        <taxon>Teleostei</taxon>
        <taxon>Neoteleostei</taxon>
        <taxon>Acanthomorphata</taxon>
        <taxon>Zeiogadaria</taxon>
        <taxon>Gadariae</taxon>
        <taxon>Gadiformes</taxon>
        <taxon>Muraenolepidoidei</taxon>
        <taxon>Muraenolepididae</taxon>
        <taxon>Muraenolepis</taxon>
    </lineage>
</organism>
<accession>A0A9Q0EMS3</accession>
<dbReference type="AlphaFoldDB" id="A0A9Q0EMS3"/>
<proteinExistence type="predicted"/>
<comment type="caution">
    <text evidence="2">The sequence shown here is derived from an EMBL/GenBank/DDBJ whole genome shotgun (WGS) entry which is preliminary data.</text>
</comment>
<name>A0A9Q0EMS3_9TELE</name>
<feature type="compositionally biased region" description="Polar residues" evidence="1">
    <location>
        <begin position="19"/>
        <end position="28"/>
    </location>
</feature>
<evidence type="ECO:0000256" key="1">
    <source>
        <dbReference type="SAM" id="MobiDB-lite"/>
    </source>
</evidence>
<evidence type="ECO:0000313" key="2">
    <source>
        <dbReference type="EMBL" id="KAJ3610095.1"/>
    </source>
</evidence>
<reference evidence="2" key="1">
    <citation type="submission" date="2022-07" db="EMBL/GenBank/DDBJ databases">
        <title>Chromosome-level genome of Muraenolepis orangiensis.</title>
        <authorList>
            <person name="Kim J."/>
        </authorList>
    </citation>
    <scope>NUCLEOTIDE SEQUENCE</scope>
    <source>
        <strain evidence="2">KU_S4_2022</strain>
        <tissue evidence="2">Muscle</tissue>
    </source>
</reference>
<feature type="region of interest" description="Disordered" evidence="1">
    <location>
        <begin position="1"/>
        <end position="71"/>
    </location>
</feature>